<keyword evidence="2" id="KW-1133">Transmembrane helix</keyword>
<dbReference type="VEuPathDB" id="FungiDB:LCOR_03295.1"/>
<comment type="caution">
    <text evidence="3">The sequence shown here is derived from an EMBL/GenBank/DDBJ whole genome shotgun (WGS) entry which is preliminary data.</text>
</comment>
<evidence type="ECO:0000313" key="3">
    <source>
        <dbReference type="EMBL" id="CDH51729.1"/>
    </source>
</evidence>
<organism evidence="3 4">
    <name type="scientific">Lichtheimia corymbifera JMRC:FSU:9682</name>
    <dbReference type="NCBI Taxonomy" id="1263082"/>
    <lineage>
        <taxon>Eukaryota</taxon>
        <taxon>Fungi</taxon>
        <taxon>Fungi incertae sedis</taxon>
        <taxon>Mucoromycota</taxon>
        <taxon>Mucoromycotina</taxon>
        <taxon>Mucoromycetes</taxon>
        <taxon>Mucorales</taxon>
        <taxon>Lichtheimiaceae</taxon>
        <taxon>Lichtheimia</taxon>
    </lineage>
</organism>
<reference evidence="3" key="1">
    <citation type="submission" date="2013-08" db="EMBL/GenBank/DDBJ databases">
        <title>Gene expansion shapes genome architecture in the human pathogen Lichtheimia corymbifera: an evolutionary genomics analysis in the ancient terrestrial Mucorales (Mucoromycotina).</title>
        <authorList>
            <person name="Schwartze V.U."/>
            <person name="Winter S."/>
            <person name="Shelest E."/>
            <person name="Marcet-Houben M."/>
            <person name="Horn F."/>
            <person name="Wehner S."/>
            <person name="Hoffmann K."/>
            <person name="Riege K."/>
            <person name="Sammeth M."/>
            <person name="Nowrousian M."/>
            <person name="Valiante V."/>
            <person name="Linde J."/>
            <person name="Jacobsen I.D."/>
            <person name="Marz M."/>
            <person name="Brakhage A.A."/>
            <person name="Gabaldon T."/>
            <person name="Bocker S."/>
            <person name="Voigt K."/>
        </authorList>
    </citation>
    <scope>NUCLEOTIDE SEQUENCE [LARGE SCALE GENOMIC DNA]</scope>
    <source>
        <strain evidence="3">FSU 9682</strain>
    </source>
</reference>
<dbReference type="AlphaFoldDB" id="A0A068RP18"/>
<keyword evidence="2" id="KW-0472">Membrane</keyword>
<keyword evidence="2" id="KW-0812">Transmembrane</keyword>
<proteinExistence type="predicted"/>
<dbReference type="Proteomes" id="UP000027586">
    <property type="component" value="Unassembled WGS sequence"/>
</dbReference>
<feature type="transmembrane region" description="Helical" evidence="2">
    <location>
        <begin position="73"/>
        <end position="91"/>
    </location>
</feature>
<name>A0A068RP18_9FUNG</name>
<feature type="region of interest" description="Disordered" evidence="1">
    <location>
        <begin position="1"/>
        <end position="24"/>
    </location>
</feature>
<accession>A0A068RP18</accession>
<feature type="transmembrane region" description="Helical" evidence="2">
    <location>
        <begin position="42"/>
        <end position="61"/>
    </location>
</feature>
<evidence type="ECO:0000313" key="4">
    <source>
        <dbReference type="Proteomes" id="UP000027586"/>
    </source>
</evidence>
<protein>
    <submittedName>
        <fullName evidence="3">Uncharacterized protein</fullName>
    </submittedName>
</protein>
<evidence type="ECO:0000256" key="1">
    <source>
        <dbReference type="SAM" id="MobiDB-lite"/>
    </source>
</evidence>
<gene>
    <name evidence="3" type="ORF">LCOR_03295.1</name>
</gene>
<dbReference type="OrthoDB" id="10525952at2759"/>
<evidence type="ECO:0000256" key="2">
    <source>
        <dbReference type="SAM" id="Phobius"/>
    </source>
</evidence>
<sequence length="100" mass="10642">MAHSCTDEEASQPRPAINQKQHHRYAPSSSILLITNSIGMALNGYIAGATGFLLLLLLKIYGATVMNEDVQAAFTYIFLAAYVVGEIGSLVNPISNGISS</sequence>
<keyword evidence="4" id="KW-1185">Reference proteome</keyword>
<dbReference type="EMBL" id="CBTN010000010">
    <property type="protein sequence ID" value="CDH51729.1"/>
    <property type="molecule type" value="Genomic_DNA"/>
</dbReference>